<evidence type="ECO:0000313" key="2">
    <source>
        <dbReference type="Proteomes" id="UP001232584"/>
    </source>
</evidence>
<sequence>MSRNNIFAAGIACILDCKPFELIDGVIGPLFAKCV</sequence>
<proteinExistence type="predicted"/>
<keyword evidence="2" id="KW-1185">Reference proteome</keyword>
<name>A0ABU0MZU4_9FIRM</name>
<dbReference type="Proteomes" id="UP001232584">
    <property type="component" value="Unassembled WGS sequence"/>
</dbReference>
<gene>
    <name evidence="1" type="ORF">QOZ92_001552</name>
</gene>
<accession>A0ABU0MZU4</accession>
<protein>
    <submittedName>
        <fullName evidence="1">Uncharacterized protein</fullName>
    </submittedName>
</protein>
<dbReference type="EMBL" id="JAUSWG010000005">
    <property type="protein sequence ID" value="MDQ0556438.1"/>
    <property type="molecule type" value="Genomic_DNA"/>
</dbReference>
<comment type="caution">
    <text evidence="1">The sequence shown here is derived from an EMBL/GenBank/DDBJ whole genome shotgun (WGS) entry which is preliminary data.</text>
</comment>
<reference evidence="1 2" key="1">
    <citation type="submission" date="2023-07" db="EMBL/GenBank/DDBJ databases">
        <title>Genomic Encyclopedia of Type Strains, Phase IV (KMG-IV): sequencing the most valuable type-strain genomes for metagenomic binning, comparative biology and taxonomic classification.</title>
        <authorList>
            <person name="Goeker M."/>
        </authorList>
    </citation>
    <scope>NUCLEOTIDE SEQUENCE [LARGE SCALE GENOMIC DNA]</scope>
    <source>
        <strain evidence="1 2">DSM 15049</strain>
    </source>
</reference>
<organism evidence="1 2">
    <name type="scientific">Paraclostridium ghonii</name>
    <dbReference type="NCBI Taxonomy" id="29358"/>
    <lineage>
        <taxon>Bacteria</taxon>
        <taxon>Bacillati</taxon>
        <taxon>Bacillota</taxon>
        <taxon>Clostridia</taxon>
        <taxon>Peptostreptococcales</taxon>
        <taxon>Peptostreptococcaceae</taxon>
        <taxon>Paraclostridium</taxon>
    </lineage>
</organism>
<evidence type="ECO:0000313" key="1">
    <source>
        <dbReference type="EMBL" id="MDQ0556438.1"/>
    </source>
</evidence>